<dbReference type="InterPro" id="IPR011402">
    <property type="entry name" value="PLipase_D_pln"/>
</dbReference>
<dbReference type="Gene3D" id="3.30.870.10">
    <property type="entry name" value="Endonuclease Chain A"/>
    <property type="match status" value="2"/>
</dbReference>
<keyword evidence="8 11" id="KW-0106">Calcium</keyword>
<dbReference type="Proteomes" id="UP001327560">
    <property type="component" value="Chromosome 1"/>
</dbReference>
<dbReference type="EC" id="3.1.4.4" evidence="4 11"/>
<evidence type="ECO:0000259" key="12">
    <source>
        <dbReference type="PROSITE" id="PS50004"/>
    </source>
</evidence>
<comment type="function">
    <text evidence="11">Hydrolyzes glycerol-phospholipids at the terminal phosphodiesteric bond.</text>
</comment>
<dbReference type="Pfam" id="PF00614">
    <property type="entry name" value="PLDc"/>
    <property type="match status" value="1"/>
</dbReference>
<keyword evidence="5" id="KW-0479">Metal-binding</keyword>
<dbReference type="EMBL" id="CP136890">
    <property type="protein sequence ID" value="WOK94040.1"/>
    <property type="molecule type" value="Genomic_DNA"/>
</dbReference>
<dbReference type="InterPro" id="IPR024632">
    <property type="entry name" value="PLipase_D_C"/>
</dbReference>
<dbReference type="SUPFAM" id="SSF49562">
    <property type="entry name" value="C2 domain (Calcium/lipid-binding domain, CaLB)"/>
    <property type="match status" value="1"/>
</dbReference>
<dbReference type="CDD" id="cd09142">
    <property type="entry name" value="PLDc_pPLD_like_2"/>
    <property type="match status" value="1"/>
</dbReference>
<evidence type="ECO:0000313" key="14">
    <source>
        <dbReference type="EMBL" id="WOK94040.1"/>
    </source>
</evidence>
<evidence type="ECO:0000256" key="4">
    <source>
        <dbReference type="ARBA" id="ARBA00012027"/>
    </source>
</evidence>
<keyword evidence="6" id="KW-0677">Repeat</keyword>
<accession>A0AAQ3JTA1</accession>
<protein>
    <recommendedName>
        <fullName evidence="4 11">Phospholipase D</fullName>
        <ecNumber evidence="4 11">3.1.4.4</ecNumber>
    </recommendedName>
</protein>
<evidence type="ECO:0000256" key="3">
    <source>
        <dbReference type="ARBA" id="ARBA00010683"/>
    </source>
</evidence>
<keyword evidence="7 11" id="KW-0378">Hydrolase</keyword>
<feature type="domain" description="C2" evidence="12">
    <location>
        <begin position="1"/>
        <end position="129"/>
    </location>
</feature>
<name>A0AAQ3JTA1_9LILI</name>
<feature type="domain" description="PLD phosphodiesterase" evidence="13">
    <location>
        <begin position="651"/>
        <end position="678"/>
    </location>
</feature>
<dbReference type="SMART" id="SM00155">
    <property type="entry name" value="PLDc"/>
    <property type="match status" value="2"/>
</dbReference>
<keyword evidence="15" id="KW-1185">Reference proteome</keyword>
<dbReference type="InterPro" id="IPR015679">
    <property type="entry name" value="PLipase_D_fam"/>
</dbReference>
<dbReference type="Gene3D" id="2.60.40.150">
    <property type="entry name" value="C2 domain"/>
    <property type="match status" value="1"/>
</dbReference>
<dbReference type="SMART" id="SM00239">
    <property type="entry name" value="C2"/>
    <property type="match status" value="1"/>
</dbReference>
<comment type="catalytic activity">
    <reaction evidence="1 11">
        <text>a 1,2-diacyl-sn-glycero-3-phosphocholine + H2O = a 1,2-diacyl-sn-glycero-3-phosphate + choline + H(+)</text>
        <dbReference type="Rhea" id="RHEA:14445"/>
        <dbReference type="ChEBI" id="CHEBI:15354"/>
        <dbReference type="ChEBI" id="CHEBI:15377"/>
        <dbReference type="ChEBI" id="CHEBI:15378"/>
        <dbReference type="ChEBI" id="CHEBI:57643"/>
        <dbReference type="ChEBI" id="CHEBI:58608"/>
        <dbReference type="EC" id="3.1.4.4"/>
    </reaction>
</comment>
<dbReference type="GO" id="GO:0005509">
    <property type="term" value="F:calcium ion binding"/>
    <property type="evidence" value="ECO:0007669"/>
    <property type="project" value="InterPro"/>
</dbReference>
<sequence>MVAQLEVSELLHGVLDVTVFEANHIHHCFHAFIIEATERIAEALHYDSGHTKLYATVDIGAARVARTREVKFHHNNPRWNESFRIYCAHSSPSIVVSVKNQHIVGAKILGRAKIPTSKLRDGEPLQGWFDLLDEDGCYLKAQIHVLLKFSHVSSDPCWNTGLSQFDGVSNSYFPLRTGCHVTLYQNSHLSDHFQPAIYLFDGREYRPSRLWEELYVAITEAEHFIYVAGWSVNTGIVLVRDPERMIAGAEGVTIGELLMRKAEEGVTVLVMVWQDRTSFSFLGNAGLMNTHDEATCKYFQGSKVKCFLCPRHADRYLTAFQHVEVDAEFTHHQKTVSLDAPAGDGARKVVSFLGGIDISDGRYDDENHTLFRKLDTVYADDFQQKNFGRDADLQHGGPREPWHDVHSRLEGGAAWDVVTNFEQRWIKQAPNELADCLLSIKDHPLILHPASELEAGDSWSVQVFRSIDDSSVVGFPSDPSEAAEMGLVSEKGITIDQSIHSGYIEAIRRARRFIYIENQYFFGGSSSWTNDRECGCSNLVPIEIALKIASKIRNGERFAVYVVTPMWPEGTPESETVQAILHWNRLTMEMMYGIVAEAIEEAGLGGEVHPCDYLNFFCLGNREVEYAGEYVPPEQPEIDTDYWRAQTNRRFLIYVHAKLMIVDDEYVVVGSANLNQRSLAGNRDSEIAHGSFQPAHIDGCRGDVHGFRMSLWHEHFMSHCEHPSSAFLEPESLECVRKVREVAERLWEMFVGDEVVDLPGHLLPFPVAVSESGEVSDLPADGLFPGTNAPVRGKKSEILPLILTT</sequence>
<dbReference type="GO" id="GO:0005886">
    <property type="term" value="C:plasma membrane"/>
    <property type="evidence" value="ECO:0007669"/>
    <property type="project" value="TreeGrafter"/>
</dbReference>
<dbReference type="GO" id="GO:0004630">
    <property type="term" value="F:phospholipase D activity"/>
    <property type="evidence" value="ECO:0007669"/>
    <property type="project" value="UniProtKB-EC"/>
</dbReference>
<comment type="cofactor">
    <cofactor evidence="2 11">
        <name>Ca(2+)</name>
        <dbReference type="ChEBI" id="CHEBI:29108"/>
    </cofactor>
</comment>
<evidence type="ECO:0000256" key="7">
    <source>
        <dbReference type="ARBA" id="ARBA00022801"/>
    </source>
</evidence>
<keyword evidence="10" id="KW-0443">Lipid metabolism</keyword>
<dbReference type="InterPro" id="IPR000008">
    <property type="entry name" value="C2_dom"/>
</dbReference>
<dbReference type="GO" id="GO:0046470">
    <property type="term" value="P:phosphatidylcholine metabolic process"/>
    <property type="evidence" value="ECO:0007669"/>
    <property type="project" value="InterPro"/>
</dbReference>
<keyword evidence="9 11" id="KW-0442">Lipid degradation</keyword>
<evidence type="ECO:0000256" key="11">
    <source>
        <dbReference type="PIRNR" id="PIRNR036470"/>
    </source>
</evidence>
<comment type="similarity">
    <text evidence="3 11">Belongs to the phospholipase D family. C2-PLD subfamily.</text>
</comment>
<evidence type="ECO:0000256" key="9">
    <source>
        <dbReference type="ARBA" id="ARBA00022963"/>
    </source>
</evidence>
<evidence type="ECO:0000259" key="13">
    <source>
        <dbReference type="PROSITE" id="PS50035"/>
    </source>
</evidence>
<evidence type="ECO:0000313" key="15">
    <source>
        <dbReference type="Proteomes" id="UP001327560"/>
    </source>
</evidence>
<dbReference type="Pfam" id="PF00168">
    <property type="entry name" value="C2"/>
    <property type="match status" value="1"/>
</dbReference>
<evidence type="ECO:0000256" key="6">
    <source>
        <dbReference type="ARBA" id="ARBA00022737"/>
    </source>
</evidence>
<reference evidence="14 15" key="1">
    <citation type="submission" date="2023-10" db="EMBL/GenBank/DDBJ databases">
        <title>Chromosome-scale genome assembly provides insights into flower coloration mechanisms of Canna indica.</title>
        <authorList>
            <person name="Li C."/>
        </authorList>
    </citation>
    <scope>NUCLEOTIDE SEQUENCE [LARGE SCALE GENOMIC DNA]</scope>
    <source>
        <tissue evidence="14">Flower</tissue>
    </source>
</reference>
<dbReference type="InterPro" id="IPR035892">
    <property type="entry name" value="C2_domain_sf"/>
</dbReference>
<dbReference type="SUPFAM" id="SSF56024">
    <property type="entry name" value="Phospholipase D/nuclease"/>
    <property type="match status" value="2"/>
</dbReference>
<dbReference type="PIRSF" id="PIRSF036470">
    <property type="entry name" value="PLD_plant"/>
    <property type="match status" value="1"/>
</dbReference>
<evidence type="ECO:0000256" key="5">
    <source>
        <dbReference type="ARBA" id="ARBA00022723"/>
    </source>
</evidence>
<dbReference type="AlphaFoldDB" id="A0AAQ3JTA1"/>
<dbReference type="InterPro" id="IPR001736">
    <property type="entry name" value="PLipase_D/transphosphatidylase"/>
</dbReference>
<evidence type="ECO:0000256" key="2">
    <source>
        <dbReference type="ARBA" id="ARBA00001913"/>
    </source>
</evidence>
<gene>
    <name evidence="14" type="ORF">Cni_G02742</name>
</gene>
<proteinExistence type="inferred from homology"/>
<dbReference type="PROSITE" id="PS50004">
    <property type="entry name" value="C2"/>
    <property type="match status" value="1"/>
</dbReference>
<dbReference type="Pfam" id="PF12357">
    <property type="entry name" value="PLD_C"/>
    <property type="match status" value="1"/>
</dbReference>
<evidence type="ECO:0000256" key="1">
    <source>
        <dbReference type="ARBA" id="ARBA00000798"/>
    </source>
</evidence>
<dbReference type="PANTHER" id="PTHR18896:SF138">
    <property type="entry name" value="PHOSPHOLIPASE D"/>
    <property type="match status" value="1"/>
</dbReference>
<organism evidence="14 15">
    <name type="scientific">Canna indica</name>
    <name type="common">Indian-shot</name>
    <dbReference type="NCBI Taxonomy" id="4628"/>
    <lineage>
        <taxon>Eukaryota</taxon>
        <taxon>Viridiplantae</taxon>
        <taxon>Streptophyta</taxon>
        <taxon>Embryophyta</taxon>
        <taxon>Tracheophyta</taxon>
        <taxon>Spermatophyta</taxon>
        <taxon>Magnoliopsida</taxon>
        <taxon>Liliopsida</taxon>
        <taxon>Zingiberales</taxon>
        <taxon>Cannaceae</taxon>
        <taxon>Canna</taxon>
    </lineage>
</organism>
<dbReference type="PANTHER" id="PTHR18896">
    <property type="entry name" value="PHOSPHOLIPASE D"/>
    <property type="match status" value="1"/>
</dbReference>
<dbReference type="PROSITE" id="PS50035">
    <property type="entry name" value="PLD"/>
    <property type="match status" value="1"/>
</dbReference>
<evidence type="ECO:0000256" key="10">
    <source>
        <dbReference type="ARBA" id="ARBA00023098"/>
    </source>
</evidence>
<evidence type="ECO:0000256" key="8">
    <source>
        <dbReference type="ARBA" id="ARBA00022837"/>
    </source>
</evidence>
<dbReference type="GO" id="GO:0009395">
    <property type="term" value="P:phospholipid catabolic process"/>
    <property type="evidence" value="ECO:0007669"/>
    <property type="project" value="TreeGrafter"/>
</dbReference>